<proteinExistence type="predicted"/>
<protein>
    <submittedName>
        <fullName evidence="1">16973_t:CDS:1</fullName>
    </submittedName>
</protein>
<comment type="caution">
    <text evidence="1">The sequence shown here is derived from an EMBL/GenBank/DDBJ whole genome shotgun (WGS) entry which is preliminary data.</text>
</comment>
<evidence type="ECO:0000313" key="2">
    <source>
        <dbReference type="Proteomes" id="UP000789901"/>
    </source>
</evidence>
<evidence type="ECO:0000313" key="1">
    <source>
        <dbReference type="EMBL" id="CAG8856652.1"/>
    </source>
</evidence>
<sequence length="50" mass="5913">GSLGQSKLTENSFLSSHRRSENLIMDLEILRILEEKNNKLIEEKEKWELL</sequence>
<reference evidence="1 2" key="1">
    <citation type="submission" date="2021-06" db="EMBL/GenBank/DDBJ databases">
        <authorList>
            <person name="Kallberg Y."/>
            <person name="Tangrot J."/>
            <person name="Rosling A."/>
        </authorList>
    </citation>
    <scope>NUCLEOTIDE SEQUENCE [LARGE SCALE GENOMIC DNA]</scope>
    <source>
        <strain evidence="1 2">120-4 pot B 10/14</strain>
    </source>
</reference>
<dbReference type="Proteomes" id="UP000789901">
    <property type="component" value="Unassembled WGS sequence"/>
</dbReference>
<gene>
    <name evidence="1" type="ORF">GMARGA_LOCUS45473</name>
</gene>
<keyword evidence="2" id="KW-1185">Reference proteome</keyword>
<dbReference type="EMBL" id="CAJVQB010162258">
    <property type="protein sequence ID" value="CAG8856652.1"/>
    <property type="molecule type" value="Genomic_DNA"/>
</dbReference>
<name>A0ABN7XMU8_GIGMA</name>
<feature type="non-terminal residue" evidence="1">
    <location>
        <position position="1"/>
    </location>
</feature>
<feature type="non-terminal residue" evidence="1">
    <location>
        <position position="50"/>
    </location>
</feature>
<organism evidence="1 2">
    <name type="scientific">Gigaspora margarita</name>
    <dbReference type="NCBI Taxonomy" id="4874"/>
    <lineage>
        <taxon>Eukaryota</taxon>
        <taxon>Fungi</taxon>
        <taxon>Fungi incertae sedis</taxon>
        <taxon>Mucoromycota</taxon>
        <taxon>Glomeromycotina</taxon>
        <taxon>Glomeromycetes</taxon>
        <taxon>Diversisporales</taxon>
        <taxon>Gigasporaceae</taxon>
        <taxon>Gigaspora</taxon>
    </lineage>
</organism>
<accession>A0ABN7XMU8</accession>